<feature type="region of interest" description="Disordered" evidence="2">
    <location>
        <begin position="993"/>
        <end position="1012"/>
    </location>
</feature>
<dbReference type="Gene3D" id="2.60.40.1930">
    <property type="match status" value="1"/>
</dbReference>
<sequence length="1634" mass="184339">MKDEPKPSQEKGHRGPKNWKAAAGLSLVILLLAAFFWGAGELGTPPNVHASKVTIKALHTDKLGVDLDSPFVLTSSEPLSEKTITTALHINPQFSYTLDKQTGGLEYKIIPQEQLTANTIYTLTFDPNGSGQENLSWAFQTKGEFRVINALPRRESTHVPISTGIEITFSHDRYEIDTLKDYFSISPHVEGTFEKHKKTLVFVPKGLEPSTIYTVALKKGFPLMETHQTLAEDYIFSFETGSGSEDTDQFIFDVNSELTEFSTADVPAFPAYFSNSFIPPLHIDLYRYPDYKVFQGALGQRDRNPRWSYFAWSRYRGDMNPQYKVAEYETEFLRIDDYNHYVLFPEELEAGYYVAELKAGESIRQIWFQVSDLAVYLARGEENTLFWANDLNRKAPAAHVQVTIDSRKLSTAADESGAVLIQESLIGTEQDYALVKSGNNETLVPLEPWPQWYTQDRQRAIHYWKYLYLDREIYQPEDTVHFWGVLAPRGKDSLKGQKVPAVKEASIELIASNAFYYEGDDGGPILTQTLTIQEMTYQGQLKLPVLKPGYYYLQLKSEGNVLLTRGFEVATYQKPAYKLSLSQDKRAVFVGEAMNFQVKSTFFEGTPVPGLQCAYTIQDKKGSVITDDQGEAALSFSPALNEEDYSPYRYLYLGMNAVLPEVGEIYSSGGLYVFKSKVYLTGEAKRHESGYTLKAQLSAVDLTGINAGEDFREEHFLKESIPNQPVKGHLYQEVWTKVEAGQRYDFINKEVVKNYYYDYSVKHQGDFDWVTDAQGIVSYTGDLPEPQNSYYLELVAEDREGHPFKKRIYIGNSGSFNPEHPYYYLQGDRGAKGYEPGEEVEVTFMMNDQEFTTGEKNLLFFRGQKFIEDYQVSAHPLYGFTFEQGHNPNLTVYGVHFDGYRYHEASWLTVPFARETKALEVKIGADQKEYRPGDTVMLELQVLDQKNQPVSGAQVNLNLVDEALFSLREQNVYFRDALYGDTIHLSLLTRKSHNHPELPGGAEQGGEGGSERKDFRDTVLFTTVVTDEQGKAKAQFQLPDNLTSWRVTYHAFTQHLQAGSGTTKIPVRLPFFIEMNVNSFFLAGDSPVVLLRSFGEKLKANQKVEYEMNLISGRGEEKSWTERTQSFQALDWKLPALDAGRYTLTVAAESGGLKDVLTKEFVIEDSFQARTVTSQNLLSEGVEIKGSVKEPTTVVFSDAEKSQNLEGLYRMAWSHGSRLEQKLARLEARKLLKEYFPEEEFFTEGEEQESLLNYQQMDGGISILPYGASEPALSAQVASTTSGIFDERALAGYFYSILAVQEEGKDRSLALLGLAALKEPVLLLINEEYQKKDLAPEVKINLALALLEIGDGAYAEQVYQDLIKPYGEDLGATMRIKGGQDQDEIIQATTQMALLASRLNQPEKNKLYQYLLENQGKDILNLVEQIQILKYNLKFMQSAPVSFTYELHGKKEKKTLQGKGVFKLTLQPEELKTIQFSEIEGQVGIVSTCSQPIKAGETGMGEDLFINHKFLVDGQETTTIKRSDLVQVVITYHIGEKAPDGLYEMIDVLPAGLAYIPRPYSYRGDSSSLGTIWSYPVEVNGQRLVFQCDKEQKQITYLARVISPGEFTAEAPVLSHITNSGIYTSGKEAKVLIE</sequence>
<name>A0A7C7D6C4_9FIRM</name>
<gene>
    <name evidence="6" type="ORF">GX523_11545</name>
</gene>
<dbReference type="InterPro" id="IPR032812">
    <property type="entry name" value="SbsA_Ig"/>
</dbReference>
<dbReference type="InterPro" id="IPR051802">
    <property type="entry name" value="YfhM-like"/>
</dbReference>
<dbReference type="EMBL" id="DUTF01000252">
    <property type="protein sequence ID" value="HHY27352.1"/>
    <property type="molecule type" value="Genomic_DNA"/>
</dbReference>
<dbReference type="InterPro" id="IPR011625">
    <property type="entry name" value="A2M_N_BRD"/>
</dbReference>
<dbReference type="Gene3D" id="2.20.130.20">
    <property type="match status" value="1"/>
</dbReference>
<evidence type="ECO:0000313" key="6">
    <source>
        <dbReference type="EMBL" id="HHY27352.1"/>
    </source>
</evidence>
<feature type="transmembrane region" description="Helical" evidence="3">
    <location>
        <begin position="21"/>
        <end position="39"/>
    </location>
</feature>
<evidence type="ECO:0000259" key="4">
    <source>
        <dbReference type="SMART" id="SM01359"/>
    </source>
</evidence>
<dbReference type="Proteomes" id="UP000553059">
    <property type="component" value="Unassembled WGS sequence"/>
</dbReference>
<organism evidence="6 7">
    <name type="scientific">Desulfitobacterium dehalogenans</name>
    <dbReference type="NCBI Taxonomy" id="36854"/>
    <lineage>
        <taxon>Bacteria</taxon>
        <taxon>Bacillati</taxon>
        <taxon>Bacillota</taxon>
        <taxon>Clostridia</taxon>
        <taxon>Eubacteriales</taxon>
        <taxon>Desulfitobacteriaceae</taxon>
        <taxon>Desulfitobacterium</taxon>
    </lineage>
</organism>
<accession>A0A7C7D6C4</accession>
<keyword evidence="3" id="KW-1133">Transmembrane helix</keyword>
<evidence type="ECO:0000256" key="3">
    <source>
        <dbReference type="SAM" id="Phobius"/>
    </source>
</evidence>
<feature type="domain" description="Alpha-2-macroglobulin" evidence="5">
    <location>
        <begin position="1018"/>
        <end position="1108"/>
    </location>
</feature>
<dbReference type="Pfam" id="PF07703">
    <property type="entry name" value="A2M_BRD"/>
    <property type="match status" value="1"/>
</dbReference>
<dbReference type="PANTHER" id="PTHR40094">
    <property type="entry name" value="ALPHA-2-MACROGLOBULIN HOMOLOG"/>
    <property type="match status" value="1"/>
</dbReference>
<keyword evidence="1" id="KW-0732">Signal</keyword>
<proteinExistence type="predicted"/>
<keyword evidence="3" id="KW-0472">Membrane</keyword>
<evidence type="ECO:0000256" key="2">
    <source>
        <dbReference type="SAM" id="MobiDB-lite"/>
    </source>
</evidence>
<dbReference type="Pfam" id="PF13205">
    <property type="entry name" value="Big_5"/>
    <property type="match status" value="1"/>
</dbReference>
<dbReference type="PANTHER" id="PTHR40094:SF1">
    <property type="entry name" value="UBIQUITIN DOMAIN-CONTAINING PROTEIN"/>
    <property type="match status" value="1"/>
</dbReference>
<dbReference type="GO" id="GO:0004866">
    <property type="term" value="F:endopeptidase inhibitor activity"/>
    <property type="evidence" value="ECO:0007669"/>
    <property type="project" value="InterPro"/>
</dbReference>
<evidence type="ECO:0000313" key="7">
    <source>
        <dbReference type="Proteomes" id="UP000553059"/>
    </source>
</evidence>
<keyword evidence="3" id="KW-0812">Transmembrane</keyword>
<dbReference type="Pfam" id="PF00207">
    <property type="entry name" value="A2M"/>
    <property type="match status" value="1"/>
</dbReference>
<comment type="caution">
    <text evidence="6">The sequence shown here is derived from an EMBL/GenBank/DDBJ whole genome shotgun (WGS) entry which is preliminary data.</text>
</comment>
<dbReference type="SMART" id="SM01360">
    <property type="entry name" value="A2M"/>
    <property type="match status" value="1"/>
</dbReference>
<dbReference type="SMART" id="SM01359">
    <property type="entry name" value="A2M_N_2"/>
    <property type="match status" value="1"/>
</dbReference>
<reference evidence="6 7" key="1">
    <citation type="journal article" date="2020" name="Biotechnol. Biofuels">
        <title>New insights from the biogas microbiome by comprehensive genome-resolved metagenomics of nearly 1600 species originating from multiple anaerobic digesters.</title>
        <authorList>
            <person name="Campanaro S."/>
            <person name="Treu L."/>
            <person name="Rodriguez-R L.M."/>
            <person name="Kovalovszki A."/>
            <person name="Ziels R.M."/>
            <person name="Maus I."/>
            <person name="Zhu X."/>
            <person name="Kougias P.G."/>
            <person name="Basile A."/>
            <person name="Luo G."/>
            <person name="Schluter A."/>
            <person name="Konstantinidis K.T."/>
            <person name="Angelidaki I."/>
        </authorList>
    </citation>
    <scope>NUCLEOTIDE SEQUENCE [LARGE SCALE GENOMIC DNA]</scope>
    <source>
        <strain evidence="6">AS05jafATM_4</strain>
    </source>
</reference>
<feature type="domain" description="Alpha-2-macroglobulin bait region" evidence="4">
    <location>
        <begin position="825"/>
        <end position="967"/>
    </location>
</feature>
<dbReference type="InterPro" id="IPR001599">
    <property type="entry name" value="Macroglobln_a2"/>
</dbReference>
<evidence type="ECO:0000259" key="5">
    <source>
        <dbReference type="SMART" id="SM01360"/>
    </source>
</evidence>
<protein>
    <submittedName>
        <fullName evidence="6">Alpha-2-macroglobulin</fullName>
    </submittedName>
</protein>
<evidence type="ECO:0000256" key="1">
    <source>
        <dbReference type="ARBA" id="ARBA00022729"/>
    </source>
</evidence>